<dbReference type="GO" id="GO:0007155">
    <property type="term" value="P:cell adhesion"/>
    <property type="evidence" value="ECO:0007669"/>
    <property type="project" value="InterPro"/>
</dbReference>
<dbReference type="InterPro" id="IPR050492">
    <property type="entry name" value="Bact_metal-bind_prot9"/>
</dbReference>
<reference evidence="6 7" key="1">
    <citation type="submission" date="2019-11" db="EMBL/GenBank/DDBJ databases">
        <authorList>
            <person name="Zheng R.K."/>
            <person name="Sun C.M."/>
        </authorList>
    </citation>
    <scope>NUCLEOTIDE SEQUENCE [LARGE SCALE GENOMIC DNA]</scope>
    <source>
        <strain evidence="6 7">SRB007</strain>
    </source>
</reference>
<evidence type="ECO:0000256" key="2">
    <source>
        <dbReference type="ARBA" id="ARBA00022448"/>
    </source>
</evidence>
<name>A0A6I6JN75_9BACT</name>
<dbReference type="GO" id="GO:0030001">
    <property type="term" value="P:metal ion transport"/>
    <property type="evidence" value="ECO:0007669"/>
    <property type="project" value="InterPro"/>
</dbReference>
<feature type="chain" id="PRO_5026248535" evidence="5">
    <location>
        <begin position="25"/>
        <end position="303"/>
    </location>
</feature>
<feature type="signal peptide" evidence="5">
    <location>
        <begin position="1"/>
        <end position="24"/>
    </location>
</feature>
<comment type="similarity">
    <text evidence="1 4">Belongs to the bacterial solute-binding protein 9 family.</text>
</comment>
<dbReference type="PRINTS" id="PR00690">
    <property type="entry name" value="ADHESNFAMILY"/>
</dbReference>
<dbReference type="Proteomes" id="UP000428328">
    <property type="component" value="Chromosome"/>
</dbReference>
<sequence>MSRQCIAFILATLLSFAMAVPALAGQTVFVSILPQQFFVNRIAGDLADVHVLVPPGASPHTYEPSPRQMVALSKASAYFTIGVEFEKAWLPRLRGANPDLRFISAEAGITKIPMAGRHEHDGDEAKVHGPAHAGHDGDEILDPHIWLAPDNARIIARNTCQGLVAIDPGHAETYRANLDALLKDIETTDGRLRDILGPIPKDRRMFMVFHPSWGYFARQYDLTQLPIESKGNEPSPRDLAEIIRHGRELGIRVIFVQPQFSRRSAKVIASELDAQIAVLDPLSEDWESNMISVGEAFRKASQK</sequence>
<dbReference type="PANTHER" id="PTHR42953:SF3">
    <property type="entry name" value="HIGH-AFFINITY ZINC UPTAKE SYSTEM PROTEIN ZNUA"/>
    <property type="match status" value="1"/>
</dbReference>
<evidence type="ECO:0000256" key="4">
    <source>
        <dbReference type="RuleBase" id="RU003512"/>
    </source>
</evidence>
<evidence type="ECO:0000313" key="6">
    <source>
        <dbReference type="EMBL" id="QGY41587.1"/>
    </source>
</evidence>
<evidence type="ECO:0000256" key="3">
    <source>
        <dbReference type="ARBA" id="ARBA00022729"/>
    </source>
</evidence>
<keyword evidence="7" id="KW-1185">Reference proteome</keyword>
<dbReference type="RefSeq" id="WP_158949999.1">
    <property type="nucleotide sequence ID" value="NZ_CP046400.1"/>
</dbReference>
<dbReference type="Gene3D" id="3.40.50.1980">
    <property type="entry name" value="Nitrogenase molybdenum iron protein domain"/>
    <property type="match status" value="2"/>
</dbReference>
<dbReference type="SUPFAM" id="SSF53807">
    <property type="entry name" value="Helical backbone' metal receptor"/>
    <property type="match status" value="1"/>
</dbReference>
<evidence type="ECO:0000313" key="7">
    <source>
        <dbReference type="Proteomes" id="UP000428328"/>
    </source>
</evidence>
<evidence type="ECO:0000256" key="5">
    <source>
        <dbReference type="SAM" id="SignalP"/>
    </source>
</evidence>
<keyword evidence="2 4" id="KW-0813">Transport</keyword>
<evidence type="ECO:0000256" key="1">
    <source>
        <dbReference type="ARBA" id="ARBA00011028"/>
    </source>
</evidence>
<dbReference type="AlphaFoldDB" id="A0A6I6JN75"/>
<dbReference type="KEGG" id="psel:GM415_16145"/>
<protein>
    <submittedName>
        <fullName evidence="6">ABC transporter substrate-binding protein</fullName>
    </submittedName>
</protein>
<gene>
    <name evidence="6" type="ORF">GM415_16145</name>
</gene>
<dbReference type="InterPro" id="IPR006128">
    <property type="entry name" value="Lipoprotein_PsaA-like"/>
</dbReference>
<dbReference type="Pfam" id="PF01297">
    <property type="entry name" value="ZnuA"/>
    <property type="match status" value="1"/>
</dbReference>
<accession>A0A6I6JN75</accession>
<organism evidence="6 7">
    <name type="scientific">Pseudodesulfovibrio cashew</name>
    <dbReference type="NCBI Taxonomy" id="2678688"/>
    <lineage>
        <taxon>Bacteria</taxon>
        <taxon>Pseudomonadati</taxon>
        <taxon>Thermodesulfobacteriota</taxon>
        <taxon>Desulfovibrionia</taxon>
        <taxon>Desulfovibrionales</taxon>
        <taxon>Desulfovibrionaceae</taxon>
    </lineage>
</organism>
<proteinExistence type="inferred from homology"/>
<dbReference type="InterPro" id="IPR006127">
    <property type="entry name" value="ZnuA-like"/>
</dbReference>
<keyword evidence="3 5" id="KW-0732">Signal</keyword>
<dbReference type="PANTHER" id="PTHR42953">
    <property type="entry name" value="HIGH-AFFINITY ZINC UPTAKE SYSTEM PROTEIN ZNUA-RELATED"/>
    <property type="match status" value="1"/>
</dbReference>
<dbReference type="GO" id="GO:0046872">
    <property type="term" value="F:metal ion binding"/>
    <property type="evidence" value="ECO:0007669"/>
    <property type="project" value="InterPro"/>
</dbReference>
<dbReference type="EMBL" id="CP046400">
    <property type="protein sequence ID" value="QGY41587.1"/>
    <property type="molecule type" value="Genomic_DNA"/>
</dbReference>